<dbReference type="AlphaFoldDB" id="A0A1Z1WPT9"/>
<evidence type="ECO:0000256" key="7">
    <source>
        <dbReference type="ARBA" id="ARBA00022840"/>
    </source>
</evidence>
<dbReference type="PANTHER" id="PTHR43297">
    <property type="entry name" value="OLIGOPEPTIDE TRANSPORT ATP-BINDING PROTEIN APPD"/>
    <property type="match status" value="1"/>
</dbReference>
<evidence type="ECO:0000256" key="6">
    <source>
        <dbReference type="ARBA" id="ARBA00022741"/>
    </source>
</evidence>
<protein>
    <submittedName>
        <fullName evidence="11">ABC transporter ATP-binding protein</fullName>
    </submittedName>
</protein>
<evidence type="ECO:0000256" key="4">
    <source>
        <dbReference type="ARBA" id="ARBA00022475"/>
    </source>
</evidence>
<dbReference type="InterPro" id="IPR050388">
    <property type="entry name" value="ABC_Ni/Peptide_Import"/>
</dbReference>
<keyword evidence="3" id="KW-0813">Transport</keyword>
<keyword evidence="8" id="KW-1278">Translocase</keyword>
<evidence type="ECO:0000256" key="8">
    <source>
        <dbReference type="ARBA" id="ARBA00022967"/>
    </source>
</evidence>
<dbReference type="EMBL" id="CP021748">
    <property type="protein sequence ID" value="ARX88448.1"/>
    <property type="molecule type" value="Genomic_DNA"/>
</dbReference>
<evidence type="ECO:0000256" key="5">
    <source>
        <dbReference type="ARBA" id="ARBA00022519"/>
    </source>
</evidence>
<evidence type="ECO:0000259" key="10">
    <source>
        <dbReference type="Pfam" id="PF08352"/>
    </source>
</evidence>
<evidence type="ECO:0000256" key="3">
    <source>
        <dbReference type="ARBA" id="ARBA00022448"/>
    </source>
</evidence>
<evidence type="ECO:0000256" key="9">
    <source>
        <dbReference type="ARBA" id="ARBA00023136"/>
    </source>
</evidence>
<gene>
    <name evidence="11" type="ORF">SMD44_07935</name>
</gene>
<keyword evidence="6" id="KW-0547">Nucleotide-binding</keyword>
<dbReference type="InterPro" id="IPR027417">
    <property type="entry name" value="P-loop_NTPase"/>
</dbReference>
<dbReference type="Pfam" id="PF08352">
    <property type="entry name" value="oligo_HPY"/>
    <property type="match status" value="1"/>
</dbReference>
<dbReference type="Proteomes" id="UP000195880">
    <property type="component" value="Chromosome"/>
</dbReference>
<organism evidence="11 12">
    <name type="scientific">Streptomyces alboflavus</name>
    <dbReference type="NCBI Taxonomy" id="67267"/>
    <lineage>
        <taxon>Bacteria</taxon>
        <taxon>Bacillati</taxon>
        <taxon>Actinomycetota</taxon>
        <taxon>Actinomycetes</taxon>
        <taxon>Kitasatosporales</taxon>
        <taxon>Streptomycetaceae</taxon>
        <taxon>Streptomyces</taxon>
    </lineage>
</organism>
<evidence type="ECO:0000313" key="12">
    <source>
        <dbReference type="Proteomes" id="UP000195880"/>
    </source>
</evidence>
<keyword evidence="4" id="KW-1003">Cell membrane</keyword>
<proteinExistence type="inferred from homology"/>
<comment type="similarity">
    <text evidence="2">Belongs to the ABC transporter superfamily.</text>
</comment>
<dbReference type="KEGG" id="salf:SMD44_07935"/>
<feature type="domain" description="Oligopeptide/dipeptide ABC transporter C-terminal" evidence="10">
    <location>
        <begin position="25"/>
        <end position="86"/>
    </location>
</feature>
<keyword evidence="7 11" id="KW-0067">ATP-binding</keyword>
<evidence type="ECO:0000256" key="1">
    <source>
        <dbReference type="ARBA" id="ARBA00004370"/>
    </source>
</evidence>
<dbReference type="InterPro" id="IPR013563">
    <property type="entry name" value="Oligopep_ABC_C"/>
</dbReference>
<evidence type="ECO:0000256" key="2">
    <source>
        <dbReference type="ARBA" id="ARBA00005417"/>
    </source>
</evidence>
<name>A0A1Z1WPT9_9ACTN</name>
<evidence type="ECO:0000313" key="11">
    <source>
        <dbReference type="EMBL" id="ARX88448.1"/>
    </source>
</evidence>
<dbReference type="PANTHER" id="PTHR43297:SF14">
    <property type="entry name" value="ATPASE AAA-TYPE CORE DOMAIN-CONTAINING PROTEIN"/>
    <property type="match status" value="1"/>
</dbReference>
<dbReference type="GO" id="GO:0015833">
    <property type="term" value="P:peptide transport"/>
    <property type="evidence" value="ECO:0007669"/>
    <property type="project" value="InterPro"/>
</dbReference>
<accession>A0A1Z1WPT9</accession>
<sequence>MITHDLAAAERIADRVAVMYASRIVEIADAADFFGEPGPRHPYARGLLDALPDREFRPVPGMPPELSALPEGCAFAARCERADEACAVVPALPAAPSPGAACHHPVAALEASRA</sequence>
<dbReference type="GO" id="GO:0016020">
    <property type="term" value="C:membrane"/>
    <property type="evidence" value="ECO:0007669"/>
    <property type="project" value="UniProtKB-SubCell"/>
</dbReference>
<reference evidence="11 12" key="1">
    <citation type="submission" date="2017-05" db="EMBL/GenBank/DDBJ databases">
        <title>Streptomyces alboflavus Genome sequencing and assembly.</title>
        <authorList>
            <person name="Wang Y."/>
            <person name="Du B."/>
            <person name="Ding Y."/>
            <person name="Liu H."/>
            <person name="Hou Q."/>
            <person name="Liu K."/>
            <person name="Wang C."/>
            <person name="Yao L."/>
        </authorList>
    </citation>
    <scope>NUCLEOTIDE SEQUENCE [LARGE SCALE GENOMIC DNA]</scope>
    <source>
        <strain evidence="11 12">MDJK44</strain>
    </source>
</reference>
<keyword evidence="5" id="KW-0997">Cell inner membrane</keyword>
<comment type="subcellular location">
    <subcellularLocation>
        <location evidence="1">Membrane</location>
    </subcellularLocation>
</comment>
<dbReference type="GO" id="GO:0005524">
    <property type="term" value="F:ATP binding"/>
    <property type="evidence" value="ECO:0007669"/>
    <property type="project" value="UniProtKB-KW"/>
</dbReference>
<dbReference type="SUPFAM" id="SSF52540">
    <property type="entry name" value="P-loop containing nucleoside triphosphate hydrolases"/>
    <property type="match status" value="1"/>
</dbReference>
<keyword evidence="12" id="KW-1185">Reference proteome</keyword>
<dbReference type="Gene3D" id="3.40.50.300">
    <property type="entry name" value="P-loop containing nucleotide triphosphate hydrolases"/>
    <property type="match status" value="1"/>
</dbReference>
<dbReference type="NCBIfam" id="TIGR01727">
    <property type="entry name" value="oligo_HPY"/>
    <property type="match status" value="1"/>
</dbReference>
<keyword evidence="9" id="KW-0472">Membrane</keyword>